<evidence type="ECO:0000313" key="2">
    <source>
        <dbReference type="EMBL" id="BAL54364.1"/>
    </source>
</evidence>
<dbReference type="PANTHER" id="PTHR33434">
    <property type="entry name" value="DEGV DOMAIN-CONTAINING PROTEIN DR_1986-RELATED"/>
    <property type="match status" value="1"/>
</dbReference>
<gene>
    <name evidence="2" type="ORF">HGMM_F14G08C14</name>
</gene>
<accession>H5SDX8</accession>
<evidence type="ECO:0000256" key="1">
    <source>
        <dbReference type="ARBA" id="ARBA00023121"/>
    </source>
</evidence>
<dbReference type="EMBL" id="AP011686">
    <property type="protein sequence ID" value="BAL54364.1"/>
    <property type="molecule type" value="Genomic_DNA"/>
</dbReference>
<dbReference type="PROSITE" id="PS51482">
    <property type="entry name" value="DEGV"/>
    <property type="match status" value="1"/>
</dbReference>
<reference evidence="2" key="2">
    <citation type="journal article" date="2012" name="PLoS ONE">
        <title>A Deeply Branching Thermophilic Bacterium with an Ancient Acetyl-CoA Pathway Dominates a Subsurface Ecosystem.</title>
        <authorList>
            <person name="Takami H."/>
            <person name="Noguchi H."/>
            <person name="Takaki Y."/>
            <person name="Uchiyama I."/>
            <person name="Toyoda A."/>
            <person name="Nishi S."/>
            <person name="Chee G.-J."/>
            <person name="Arai W."/>
            <person name="Nunoura T."/>
            <person name="Itoh T."/>
            <person name="Hattori M."/>
            <person name="Takai K."/>
        </authorList>
    </citation>
    <scope>NUCLEOTIDE SEQUENCE</scope>
</reference>
<dbReference type="InterPro" id="IPR050270">
    <property type="entry name" value="DegV_domain_contain"/>
</dbReference>
<dbReference type="NCBIfam" id="TIGR00762">
    <property type="entry name" value="DegV"/>
    <property type="match status" value="1"/>
</dbReference>
<dbReference type="Gene3D" id="3.40.50.10170">
    <property type="match status" value="1"/>
</dbReference>
<dbReference type="Pfam" id="PF02645">
    <property type="entry name" value="DegV"/>
    <property type="match status" value="1"/>
</dbReference>
<keyword evidence="1" id="KW-0446">Lipid-binding</keyword>
<organism evidence="2">
    <name type="scientific">uncultured Chloroflexota bacterium</name>
    <dbReference type="NCBI Taxonomy" id="166587"/>
    <lineage>
        <taxon>Bacteria</taxon>
        <taxon>Bacillati</taxon>
        <taxon>Chloroflexota</taxon>
        <taxon>environmental samples</taxon>
    </lineage>
</organism>
<name>H5SDX8_9CHLR</name>
<proteinExistence type="predicted"/>
<dbReference type="AlphaFoldDB" id="H5SDX8"/>
<dbReference type="PANTHER" id="PTHR33434:SF2">
    <property type="entry name" value="FATTY ACID-BINDING PROTEIN TM_1468"/>
    <property type="match status" value="1"/>
</dbReference>
<dbReference type="InterPro" id="IPR003797">
    <property type="entry name" value="DegV"/>
</dbReference>
<dbReference type="InterPro" id="IPR043168">
    <property type="entry name" value="DegV_C"/>
</dbReference>
<reference evidence="2" key="1">
    <citation type="journal article" date="2005" name="Environ. Microbiol.">
        <title>Genetic and functional properties of uncultivated thermophilic crenarchaeotes from a subsurface gold mine as revealed by analysis of genome fragments.</title>
        <authorList>
            <person name="Nunoura T."/>
            <person name="Hirayama H."/>
            <person name="Takami H."/>
            <person name="Oida H."/>
            <person name="Nishi S."/>
            <person name="Shimamura S."/>
            <person name="Suzuki Y."/>
            <person name="Inagaki F."/>
            <person name="Takai K."/>
            <person name="Nealson K.H."/>
            <person name="Horikoshi K."/>
        </authorList>
    </citation>
    <scope>NUCLEOTIDE SEQUENCE</scope>
</reference>
<dbReference type="Gene3D" id="3.30.1180.10">
    <property type="match status" value="1"/>
</dbReference>
<dbReference type="GO" id="GO:0008289">
    <property type="term" value="F:lipid binding"/>
    <property type="evidence" value="ECO:0007669"/>
    <property type="project" value="UniProtKB-KW"/>
</dbReference>
<sequence length="270" mass="30288">MPKEWQEVYDIHVVPINIQFGEQTYLQYRDLDNEGFYRMVEESAKIPKTSQPSPHQFIELYKKLARPGDTILSIHVTSKLSGTFDSAIAAARELAHRFQVIPFDSACGSAGLGFMCRHARMLERAGKTVHEIVQHLEKARERVRIVLTLDRLDYARMSGRVNALQASLVSLLHIKPLVVLKNGVLEITEKVRSRQVSLRRVLEIASQGLEKERVHLAAVHARDVQAGQFLLEEARKTFQNVEDTIITDLSIAVTANLGPGTAGIVVYPAD</sequence>
<dbReference type="SUPFAM" id="SSF82549">
    <property type="entry name" value="DAK1/DegV-like"/>
    <property type="match status" value="1"/>
</dbReference>
<protein>
    <submittedName>
        <fullName evidence="2">Hypothetical conserved protein</fullName>
    </submittedName>
</protein>